<keyword evidence="2" id="KW-0812">Transmembrane</keyword>
<dbReference type="OrthoDB" id="3751446at2"/>
<proteinExistence type="predicted"/>
<organism evidence="3 4">
    <name type="scientific">Cryobacterium zongtaii</name>
    <dbReference type="NCBI Taxonomy" id="1259217"/>
    <lineage>
        <taxon>Bacteria</taxon>
        <taxon>Bacillati</taxon>
        <taxon>Actinomycetota</taxon>
        <taxon>Actinomycetes</taxon>
        <taxon>Micrococcales</taxon>
        <taxon>Microbacteriaceae</taxon>
        <taxon>Cryobacterium</taxon>
    </lineage>
</organism>
<gene>
    <name evidence="3" type="ORF">C3B59_02515</name>
</gene>
<name>A0A2S3ZPS5_9MICO</name>
<feature type="transmembrane region" description="Helical" evidence="2">
    <location>
        <begin position="124"/>
        <end position="146"/>
    </location>
</feature>
<evidence type="ECO:0008006" key="5">
    <source>
        <dbReference type="Google" id="ProtNLM"/>
    </source>
</evidence>
<dbReference type="RefSeq" id="WP_103429900.1">
    <property type="nucleotide sequence ID" value="NZ_PPXF01000012.1"/>
</dbReference>
<reference evidence="3 4" key="1">
    <citation type="submission" date="2018-01" db="EMBL/GenBank/DDBJ databases">
        <title>Cryobacterium sp. nov., from glaciers in China.</title>
        <authorList>
            <person name="Liu Q."/>
            <person name="Xin Y.-H."/>
        </authorList>
    </citation>
    <scope>NUCLEOTIDE SEQUENCE [LARGE SCALE GENOMIC DNA]</scope>
    <source>
        <strain evidence="3 4">TMB1-8</strain>
    </source>
</reference>
<feature type="compositionally biased region" description="Basic and acidic residues" evidence="1">
    <location>
        <begin position="181"/>
        <end position="197"/>
    </location>
</feature>
<dbReference type="NCBIfam" id="TIGR03696">
    <property type="entry name" value="Rhs_assc_core"/>
    <property type="match status" value="1"/>
</dbReference>
<dbReference type="Proteomes" id="UP000237104">
    <property type="component" value="Unassembled WGS sequence"/>
</dbReference>
<dbReference type="EMBL" id="PPXF01000012">
    <property type="protein sequence ID" value="POH71109.1"/>
    <property type="molecule type" value="Genomic_DNA"/>
</dbReference>
<protein>
    <recommendedName>
        <fullName evidence="5">RHS repeat-associated core domain-containing protein</fullName>
    </recommendedName>
</protein>
<dbReference type="AlphaFoldDB" id="A0A2S3ZPS5"/>
<accession>A0A2S3ZPS5</accession>
<feature type="region of interest" description="Disordered" evidence="1">
    <location>
        <begin position="24"/>
        <end position="45"/>
    </location>
</feature>
<feature type="region of interest" description="Disordered" evidence="1">
    <location>
        <begin position="174"/>
        <end position="217"/>
    </location>
</feature>
<keyword evidence="2" id="KW-1133">Transmembrane helix</keyword>
<evidence type="ECO:0000256" key="1">
    <source>
        <dbReference type="SAM" id="MobiDB-lite"/>
    </source>
</evidence>
<dbReference type="Gene3D" id="2.180.10.10">
    <property type="entry name" value="RHS repeat-associated core"/>
    <property type="match status" value="1"/>
</dbReference>
<comment type="caution">
    <text evidence="3">The sequence shown here is derived from an EMBL/GenBank/DDBJ whole genome shotgun (WGS) entry which is preliminary data.</text>
</comment>
<keyword evidence="2" id="KW-0472">Membrane</keyword>
<evidence type="ECO:0000313" key="3">
    <source>
        <dbReference type="EMBL" id="POH71109.1"/>
    </source>
</evidence>
<sequence>MTADGAGVRATSLSRYDPFGQPIDPVTGRIGTTTADDSGPDTQAAGDADYGWLGQHHKLFEHAGDIATIEMGARQYIAALGRFLEVDPVEGGTENDYVYANDPINEFDLNGNWAILIPIAIGEAFLSAVLYVAAAVVVIGAVVIAARHVQRAIAPLAARALAGGILAFAHKKKVPASNADRSGHGENKSGRVPDKHSRAQGHGGGRRIPPNPNVKRK</sequence>
<evidence type="ECO:0000256" key="2">
    <source>
        <dbReference type="SAM" id="Phobius"/>
    </source>
</evidence>
<evidence type="ECO:0000313" key="4">
    <source>
        <dbReference type="Proteomes" id="UP000237104"/>
    </source>
</evidence>
<dbReference type="InterPro" id="IPR022385">
    <property type="entry name" value="Rhs_assc_core"/>
</dbReference>